<feature type="compositionally biased region" description="Polar residues" evidence="1">
    <location>
        <begin position="587"/>
        <end position="601"/>
    </location>
</feature>
<dbReference type="OrthoDB" id="5204833at2759"/>
<organism evidence="2 3">
    <name type="scientific">Geosmithia morbida</name>
    <dbReference type="NCBI Taxonomy" id="1094350"/>
    <lineage>
        <taxon>Eukaryota</taxon>
        <taxon>Fungi</taxon>
        <taxon>Dikarya</taxon>
        <taxon>Ascomycota</taxon>
        <taxon>Pezizomycotina</taxon>
        <taxon>Sordariomycetes</taxon>
        <taxon>Hypocreomycetidae</taxon>
        <taxon>Hypocreales</taxon>
        <taxon>Bionectriaceae</taxon>
        <taxon>Geosmithia</taxon>
    </lineage>
</organism>
<feature type="compositionally biased region" description="Basic residues" evidence="1">
    <location>
        <begin position="1"/>
        <end position="17"/>
    </location>
</feature>
<feature type="compositionally biased region" description="Low complexity" evidence="1">
    <location>
        <begin position="231"/>
        <end position="247"/>
    </location>
</feature>
<name>A0A9P5D446_9HYPO</name>
<gene>
    <name evidence="2" type="ORF">GMORB2_2091</name>
</gene>
<dbReference type="Proteomes" id="UP000749293">
    <property type="component" value="Unassembled WGS sequence"/>
</dbReference>
<feature type="region of interest" description="Disordered" evidence="1">
    <location>
        <begin position="479"/>
        <end position="505"/>
    </location>
</feature>
<feature type="region of interest" description="Disordered" evidence="1">
    <location>
        <begin position="1"/>
        <end position="82"/>
    </location>
</feature>
<reference evidence="2" key="1">
    <citation type="submission" date="2020-03" db="EMBL/GenBank/DDBJ databases">
        <title>Site-based positive gene gene selection in Geosmithia morbida across the United States reveals a broad range of putative effectors and factors for local host and environmental adapation.</title>
        <authorList>
            <person name="Onufrak A."/>
            <person name="Murdoch R.W."/>
            <person name="Gazis R."/>
            <person name="Huff M."/>
            <person name="Staton M."/>
            <person name="Klingeman W."/>
            <person name="Hadziabdic D."/>
        </authorList>
    </citation>
    <scope>NUCLEOTIDE SEQUENCE</scope>
    <source>
        <strain evidence="2">1262</strain>
    </source>
</reference>
<protein>
    <recommendedName>
        <fullName evidence="4">Erythromycin esterase</fullName>
    </recommendedName>
</protein>
<proteinExistence type="predicted"/>
<feature type="compositionally biased region" description="Polar residues" evidence="1">
    <location>
        <begin position="210"/>
        <end position="228"/>
    </location>
</feature>
<feature type="compositionally biased region" description="Polar residues" evidence="1">
    <location>
        <begin position="385"/>
        <end position="410"/>
    </location>
</feature>
<accession>A0A9P5D446</accession>
<dbReference type="GeneID" id="55968321"/>
<feature type="region of interest" description="Disordered" evidence="1">
    <location>
        <begin position="582"/>
        <end position="773"/>
    </location>
</feature>
<sequence>MSPPRRRSSRLASKQHVRATPDLASVAEAGDTTVTESTTPKKSPAPPARRFEPATPTASRLAPSHEEMHPSKCHISTAPEPSSALRLGFTDVKPRASSGMLVADGGQDTPSRPRAVPATEFTFRFAQGASDQPLSENAQRLMRELREQANIIKADMQAQRARDGGDDNAASRKIAQPKGKTGRFSEVHMAEFRKMDSIENHASAWRANRTPPTSAAASTLRGTPSKSNPEAAGTAASTGSAPGTPSPIKTSLKRTQSKANLDGTPQSQRSHRALKRTSSHARLDDGDSAQPDVDSVGFSVSGRPRTTPRDEPGTSFTKRVKKFRDDDTSKSRPISRDGNSAIPRPKSSGSLSKTSTPRPTPSNPTLARLTSPTKASAGHHAITTLGKSTGLHSTATPSKPTISLVKSASRSDVRAATAASSILRGENGKSEQARTALPMPADAISRTPGPPSRSTMAMDKELPPIPLTTPRRRLIKRVAFTPDTKSAAETQNSPSPQKLGDTPAEPVQYPALDAVLAESSATKKEDMGSSLYPDLSGLKHMTAFLGGDKKASRDVSAPSAPGTFTFRSDHTIDFVKASASGFGASPGQASLRQVRPSTGGPSVSMVDVDTDMDMPGSFPGAPAADQSSHPDKENAAPAPSPKVFLTGVAHGIANKKRSRAASDDTATTSASAAAAAADDGDDDGRAAKKRKNVHAAPEPPRKLFSRSTLGVSSTPIRKSPVKRGAPPSSAGRTPGRMLASSVSGAGGPSGTPTKKVGISMSRLNMLSRPKRRA</sequence>
<evidence type="ECO:0000313" key="3">
    <source>
        <dbReference type="Proteomes" id="UP000749293"/>
    </source>
</evidence>
<dbReference type="AlphaFoldDB" id="A0A9P5D446"/>
<feature type="compositionally biased region" description="Polar residues" evidence="1">
    <location>
        <begin position="483"/>
        <end position="496"/>
    </location>
</feature>
<dbReference type="RefSeq" id="XP_035319781.1">
    <property type="nucleotide sequence ID" value="XM_035464071.1"/>
</dbReference>
<evidence type="ECO:0000256" key="1">
    <source>
        <dbReference type="SAM" id="MobiDB-lite"/>
    </source>
</evidence>
<evidence type="ECO:0008006" key="4">
    <source>
        <dbReference type="Google" id="ProtNLM"/>
    </source>
</evidence>
<comment type="caution">
    <text evidence="2">The sequence shown here is derived from an EMBL/GenBank/DDBJ whole genome shotgun (WGS) entry which is preliminary data.</text>
</comment>
<evidence type="ECO:0000313" key="2">
    <source>
        <dbReference type="EMBL" id="KAF4121129.1"/>
    </source>
</evidence>
<feature type="compositionally biased region" description="Low complexity" evidence="1">
    <location>
        <begin position="663"/>
        <end position="677"/>
    </location>
</feature>
<dbReference type="EMBL" id="JAANYQ010000013">
    <property type="protein sequence ID" value="KAF4121129.1"/>
    <property type="molecule type" value="Genomic_DNA"/>
</dbReference>
<feature type="compositionally biased region" description="Polar residues" evidence="1">
    <location>
        <begin position="705"/>
        <end position="716"/>
    </location>
</feature>
<feature type="region of interest" description="Disordered" evidence="1">
    <location>
        <begin position="202"/>
        <end position="466"/>
    </location>
</feature>
<feature type="compositionally biased region" description="Basic residues" evidence="1">
    <location>
        <begin position="269"/>
        <end position="279"/>
    </location>
</feature>
<feature type="compositionally biased region" description="Polar residues" evidence="1">
    <location>
        <begin position="257"/>
        <end position="268"/>
    </location>
</feature>
<feature type="compositionally biased region" description="Polar residues" evidence="1">
    <location>
        <begin position="32"/>
        <end position="41"/>
    </location>
</feature>
<feature type="region of interest" description="Disordered" evidence="1">
    <location>
        <begin position="156"/>
        <end position="188"/>
    </location>
</feature>
<keyword evidence="3" id="KW-1185">Reference proteome</keyword>